<dbReference type="Gene3D" id="3.10.105.10">
    <property type="entry name" value="Dipeptide-binding Protein, Domain 3"/>
    <property type="match status" value="1"/>
</dbReference>
<dbReference type="InterPro" id="IPR039424">
    <property type="entry name" value="SBP_5"/>
</dbReference>
<dbReference type="GO" id="GO:0043190">
    <property type="term" value="C:ATP-binding cassette (ABC) transporter complex"/>
    <property type="evidence" value="ECO:0007669"/>
    <property type="project" value="InterPro"/>
</dbReference>
<dbReference type="PANTHER" id="PTHR30290:SF65">
    <property type="entry name" value="MONOACYL PHOSPHATIDYLINOSITOL TETRAMANNOSIDE-BINDING PROTEIN LPQW-RELATED"/>
    <property type="match status" value="1"/>
</dbReference>
<feature type="signal peptide" evidence="1">
    <location>
        <begin position="1"/>
        <end position="24"/>
    </location>
</feature>
<dbReference type="Gene3D" id="3.40.190.10">
    <property type="entry name" value="Periplasmic binding protein-like II"/>
    <property type="match status" value="1"/>
</dbReference>
<dbReference type="PANTHER" id="PTHR30290">
    <property type="entry name" value="PERIPLASMIC BINDING COMPONENT OF ABC TRANSPORTER"/>
    <property type="match status" value="1"/>
</dbReference>
<dbReference type="InterPro" id="IPR030678">
    <property type="entry name" value="Peptide/Ni-bd"/>
</dbReference>
<name>A0A7G5FG32_9CORY</name>
<reference evidence="3 4" key="1">
    <citation type="submission" date="2020-07" db="EMBL/GenBank/DDBJ databases">
        <title>non toxigenic Corynebacterium sp. nov from a clinical source.</title>
        <authorList>
            <person name="Bernier A.-M."/>
            <person name="Bernard K."/>
        </authorList>
    </citation>
    <scope>NUCLEOTIDE SEQUENCE [LARGE SCALE GENOMIC DNA]</scope>
    <source>
        <strain evidence="4">NML 93-0612</strain>
    </source>
</reference>
<feature type="chain" id="PRO_5039730819" evidence="1">
    <location>
        <begin position="25"/>
        <end position="556"/>
    </location>
</feature>
<dbReference type="PROSITE" id="PS51257">
    <property type="entry name" value="PROKAR_LIPOPROTEIN"/>
    <property type="match status" value="1"/>
</dbReference>
<evidence type="ECO:0000256" key="1">
    <source>
        <dbReference type="SAM" id="SignalP"/>
    </source>
</evidence>
<dbReference type="AlphaFoldDB" id="A0A7G5FG32"/>
<dbReference type="GO" id="GO:1904680">
    <property type="term" value="F:peptide transmembrane transporter activity"/>
    <property type="evidence" value="ECO:0007669"/>
    <property type="project" value="TreeGrafter"/>
</dbReference>
<evidence type="ECO:0000313" key="3">
    <source>
        <dbReference type="EMBL" id="QMV85573.1"/>
    </source>
</evidence>
<dbReference type="GO" id="GO:0015833">
    <property type="term" value="P:peptide transport"/>
    <property type="evidence" value="ECO:0007669"/>
    <property type="project" value="TreeGrafter"/>
</dbReference>
<dbReference type="PIRSF" id="PIRSF002741">
    <property type="entry name" value="MppA"/>
    <property type="match status" value="1"/>
</dbReference>
<dbReference type="InterPro" id="IPR000914">
    <property type="entry name" value="SBP_5_dom"/>
</dbReference>
<dbReference type="CDD" id="cd08501">
    <property type="entry name" value="PBP2_Lpqw"/>
    <property type="match status" value="1"/>
</dbReference>
<proteinExistence type="predicted"/>
<protein>
    <submittedName>
        <fullName evidence="3">ABC transporter family substrate-binding protein</fullName>
    </submittedName>
</protein>
<dbReference type="EMBL" id="CP059833">
    <property type="protein sequence ID" value="QMV85573.1"/>
    <property type="molecule type" value="Genomic_DNA"/>
</dbReference>
<dbReference type="GO" id="GO:0042597">
    <property type="term" value="C:periplasmic space"/>
    <property type="evidence" value="ECO:0007669"/>
    <property type="project" value="UniProtKB-ARBA"/>
</dbReference>
<dbReference type="RefSeq" id="WP_182386394.1">
    <property type="nucleotide sequence ID" value="NZ_CP059833.1"/>
</dbReference>
<keyword evidence="1" id="KW-0732">Signal</keyword>
<sequence length="556" mass="61934">MRRTLTRPLAALIAVGALSLTACGGGGDANNAEKVDITKSTNEVVAYEDIKDGGIITTAIEEISPQQNPFHADGTRYTSDLWTWYNPQLALFDEKGEYSFNKEYLTDVKEEKDGDNTKVTFVFNDKATFNDGTPIDWRAIEATWKISNGQDPAYTPSSTDGYEQIKSVTKGASDKEAVVEFDGAYPWWQGLFNTVVHPTVAEPANYNDYLKKVHPEWGAGPYKVENVDFNKGEATFVKNEKWWGRPGKLDKRVFRQMESSASLNAFKNGEIDVTGNGNKERYSALKDMPNTTQIVGPMASTSLFTLNGQSPMLSDIKVREAIANALDREQIGKIRFNGIPYEEKAPGSLQLYQFQTDVYKDNFGSIVPKADPEKAKKLLEEAGYTMGADGIYEKDGQKLTIRYVLIGDAEVFRAMSQATQKMLKDVGIDLQIQQRPSNEFSQVSKERDFDLFPMGFSAGDPYGMAYFGQTYLANSELNKSGTGTPELDEKIREMQKLPTQKEQIDRGNELEVEALQRYGIIPMYNGPTMAITKEGLANAVKTGFQVTPVETVGWKK</sequence>
<evidence type="ECO:0000313" key="4">
    <source>
        <dbReference type="Proteomes" id="UP000515570"/>
    </source>
</evidence>
<dbReference type="Pfam" id="PF00496">
    <property type="entry name" value="SBP_bac_5"/>
    <property type="match status" value="1"/>
</dbReference>
<dbReference type="Gene3D" id="3.90.76.10">
    <property type="entry name" value="Dipeptide-binding Protein, Domain 1"/>
    <property type="match status" value="1"/>
</dbReference>
<gene>
    <name evidence="3" type="ORF">HW450_02150</name>
</gene>
<evidence type="ECO:0000259" key="2">
    <source>
        <dbReference type="Pfam" id="PF00496"/>
    </source>
</evidence>
<dbReference type="Proteomes" id="UP000515570">
    <property type="component" value="Chromosome"/>
</dbReference>
<keyword evidence="4" id="KW-1185">Reference proteome</keyword>
<organism evidence="3 4">
    <name type="scientific">Corynebacterium hindlerae</name>
    <dbReference type="NCBI Taxonomy" id="699041"/>
    <lineage>
        <taxon>Bacteria</taxon>
        <taxon>Bacillati</taxon>
        <taxon>Actinomycetota</taxon>
        <taxon>Actinomycetes</taxon>
        <taxon>Mycobacteriales</taxon>
        <taxon>Corynebacteriaceae</taxon>
        <taxon>Corynebacterium</taxon>
    </lineage>
</organism>
<dbReference type="SUPFAM" id="SSF53850">
    <property type="entry name" value="Periplasmic binding protein-like II"/>
    <property type="match status" value="1"/>
</dbReference>
<accession>A0A7G5FG32</accession>
<feature type="domain" description="Solute-binding protein family 5" evidence="2">
    <location>
        <begin position="111"/>
        <end position="472"/>
    </location>
</feature>